<proteinExistence type="inferred from homology"/>
<evidence type="ECO:0000313" key="9">
    <source>
        <dbReference type="EMBL" id="MYD89814.1"/>
    </source>
</evidence>
<dbReference type="Pfam" id="PF00383">
    <property type="entry name" value="dCMP_cyt_deam_1"/>
    <property type="match status" value="1"/>
</dbReference>
<keyword evidence="4" id="KW-0378">Hydrolase</keyword>
<evidence type="ECO:0000256" key="3">
    <source>
        <dbReference type="ARBA" id="ARBA00022723"/>
    </source>
</evidence>
<feature type="binding site" evidence="7">
    <location>
        <position position="64"/>
    </location>
    <ligand>
        <name>Zn(2+)</name>
        <dbReference type="ChEBI" id="CHEBI:29105"/>
        <note>catalytic</note>
    </ligand>
</feature>
<dbReference type="CDD" id="cd01286">
    <property type="entry name" value="deoxycytidylate_deaminase"/>
    <property type="match status" value="1"/>
</dbReference>
<dbReference type="GO" id="GO:0004132">
    <property type="term" value="F:dCMP deaminase activity"/>
    <property type="evidence" value="ECO:0007669"/>
    <property type="project" value="InterPro"/>
</dbReference>
<dbReference type="PROSITE" id="PS51747">
    <property type="entry name" value="CYT_DCMP_DEAMINASES_2"/>
    <property type="match status" value="1"/>
</dbReference>
<dbReference type="InterPro" id="IPR035105">
    <property type="entry name" value="Deoxycytidylate_deaminase_dom"/>
</dbReference>
<dbReference type="PANTHER" id="PTHR11086:SF18">
    <property type="entry name" value="DEOXYCYTIDYLATE DEAMINASE"/>
    <property type="match status" value="1"/>
</dbReference>
<comment type="similarity">
    <text evidence="2">Belongs to the cytidine and deoxycytidylate deaminase family.</text>
</comment>
<keyword evidence="5 7" id="KW-0862">Zinc</keyword>
<dbReference type="Gene3D" id="3.40.140.10">
    <property type="entry name" value="Cytidine Deaminase, domain 2"/>
    <property type="match status" value="1"/>
</dbReference>
<dbReference type="PIRSF" id="PIRSF006019">
    <property type="entry name" value="dCMP_deaminase"/>
    <property type="match status" value="1"/>
</dbReference>
<keyword evidence="3 7" id="KW-0479">Metal-binding</keyword>
<dbReference type="GO" id="GO:0005737">
    <property type="term" value="C:cytoplasm"/>
    <property type="evidence" value="ECO:0007669"/>
    <property type="project" value="TreeGrafter"/>
</dbReference>
<dbReference type="InterPro" id="IPR016193">
    <property type="entry name" value="Cytidine_deaminase-like"/>
</dbReference>
<evidence type="ECO:0000256" key="4">
    <source>
        <dbReference type="ARBA" id="ARBA00022801"/>
    </source>
</evidence>
<comment type="caution">
    <text evidence="9">The sequence shown here is derived from an EMBL/GenBank/DDBJ whole genome shotgun (WGS) entry which is preliminary data.</text>
</comment>
<dbReference type="EMBL" id="VXPY01000036">
    <property type="protein sequence ID" value="MYD89814.1"/>
    <property type="molecule type" value="Genomic_DNA"/>
</dbReference>
<dbReference type="GO" id="GO:0006220">
    <property type="term" value="P:pyrimidine nucleotide metabolic process"/>
    <property type="evidence" value="ECO:0007669"/>
    <property type="project" value="InterPro"/>
</dbReference>
<dbReference type="AlphaFoldDB" id="A0A6B1DTW5"/>
<sequence>MQLARVAATRSTCDRASVGCLIVRHHRVLVTGYNGAPSGLPHCNEVGHLFADPNRPDHCLRTLHAEQNALIQAALHGVSTNGGTVYVTHAPCLTCAKMIINAGIRRVVYNRVHGDVATSLEMMSQAGIEISQMVLAD</sequence>
<dbReference type="InterPro" id="IPR016192">
    <property type="entry name" value="APOBEC/CMP_deaminase_Zn-bd"/>
</dbReference>
<evidence type="ECO:0000256" key="6">
    <source>
        <dbReference type="PIRSR" id="PIRSR006019-1"/>
    </source>
</evidence>
<reference evidence="9" key="1">
    <citation type="submission" date="2019-09" db="EMBL/GenBank/DDBJ databases">
        <title>Characterisation of the sponge microbiome using genome-centric metagenomics.</title>
        <authorList>
            <person name="Engelberts J.P."/>
            <person name="Robbins S.J."/>
            <person name="De Goeij J.M."/>
            <person name="Aranda M."/>
            <person name="Bell S.C."/>
            <person name="Webster N.S."/>
        </authorList>
    </citation>
    <scope>NUCLEOTIDE SEQUENCE</scope>
    <source>
        <strain evidence="9">SB0662_bin_9</strain>
    </source>
</reference>
<evidence type="ECO:0000256" key="1">
    <source>
        <dbReference type="ARBA" id="ARBA00001947"/>
    </source>
</evidence>
<dbReference type="InterPro" id="IPR015517">
    <property type="entry name" value="dCMP_deaminase-rel"/>
</dbReference>
<feature type="active site" description="Proton donor" evidence="6">
    <location>
        <position position="66"/>
    </location>
</feature>
<evidence type="ECO:0000256" key="5">
    <source>
        <dbReference type="ARBA" id="ARBA00022833"/>
    </source>
</evidence>
<evidence type="ECO:0000256" key="2">
    <source>
        <dbReference type="ARBA" id="ARBA00006576"/>
    </source>
</evidence>
<evidence type="ECO:0000256" key="7">
    <source>
        <dbReference type="PIRSR" id="PIRSR006019-2"/>
    </source>
</evidence>
<comment type="cofactor">
    <cofactor evidence="1 7">
        <name>Zn(2+)</name>
        <dbReference type="ChEBI" id="CHEBI:29105"/>
    </cofactor>
</comment>
<dbReference type="InterPro" id="IPR016473">
    <property type="entry name" value="dCMP_deaminase"/>
</dbReference>
<feature type="domain" description="CMP/dCMP-type deaminase" evidence="8">
    <location>
        <begin position="1"/>
        <end position="131"/>
    </location>
</feature>
<protein>
    <submittedName>
        <fullName evidence="9">dCMP deaminase family protein</fullName>
    </submittedName>
</protein>
<organism evidence="9">
    <name type="scientific">Caldilineaceae bacterium SB0662_bin_9</name>
    <dbReference type="NCBI Taxonomy" id="2605258"/>
    <lineage>
        <taxon>Bacteria</taxon>
        <taxon>Bacillati</taxon>
        <taxon>Chloroflexota</taxon>
        <taxon>Caldilineae</taxon>
        <taxon>Caldilineales</taxon>
        <taxon>Caldilineaceae</taxon>
    </lineage>
</organism>
<dbReference type="GO" id="GO:0008270">
    <property type="term" value="F:zinc ion binding"/>
    <property type="evidence" value="ECO:0007669"/>
    <property type="project" value="InterPro"/>
</dbReference>
<name>A0A6B1DTW5_9CHLR</name>
<dbReference type="InterPro" id="IPR002125">
    <property type="entry name" value="CMP_dCMP_dom"/>
</dbReference>
<dbReference type="PANTHER" id="PTHR11086">
    <property type="entry name" value="DEOXYCYTIDYLATE DEAMINASE-RELATED"/>
    <property type="match status" value="1"/>
</dbReference>
<dbReference type="PROSITE" id="PS00903">
    <property type="entry name" value="CYT_DCMP_DEAMINASES_1"/>
    <property type="match status" value="1"/>
</dbReference>
<accession>A0A6B1DTW5</accession>
<dbReference type="SUPFAM" id="SSF53927">
    <property type="entry name" value="Cytidine deaminase-like"/>
    <property type="match status" value="1"/>
</dbReference>
<feature type="binding site" evidence="7">
    <location>
        <position position="95"/>
    </location>
    <ligand>
        <name>Zn(2+)</name>
        <dbReference type="ChEBI" id="CHEBI:29105"/>
        <note>catalytic</note>
    </ligand>
</feature>
<feature type="binding site" evidence="7">
    <location>
        <position position="92"/>
    </location>
    <ligand>
        <name>Zn(2+)</name>
        <dbReference type="ChEBI" id="CHEBI:29105"/>
        <note>catalytic</note>
    </ligand>
</feature>
<evidence type="ECO:0000259" key="8">
    <source>
        <dbReference type="PROSITE" id="PS51747"/>
    </source>
</evidence>
<gene>
    <name evidence="9" type="ORF">F4Y08_05665</name>
</gene>